<dbReference type="AlphaFoldDB" id="A0A8J5GSS6"/>
<gene>
    <name evidence="3" type="ORF">ZIOFF_023578</name>
</gene>
<dbReference type="EMBL" id="JACMSC010000007">
    <property type="protein sequence ID" value="KAG6513265.1"/>
    <property type="molecule type" value="Genomic_DNA"/>
</dbReference>
<protein>
    <submittedName>
        <fullName evidence="3">Uncharacterized protein</fullName>
    </submittedName>
</protein>
<evidence type="ECO:0000256" key="1">
    <source>
        <dbReference type="SAM" id="MobiDB-lite"/>
    </source>
</evidence>
<accession>A0A8J5GSS6</accession>
<keyword evidence="4" id="KW-1185">Reference proteome</keyword>
<name>A0A8J5GSS6_ZINOF</name>
<keyword evidence="2" id="KW-0472">Membrane</keyword>
<organism evidence="3 4">
    <name type="scientific">Zingiber officinale</name>
    <name type="common">Ginger</name>
    <name type="synonym">Amomum zingiber</name>
    <dbReference type="NCBI Taxonomy" id="94328"/>
    <lineage>
        <taxon>Eukaryota</taxon>
        <taxon>Viridiplantae</taxon>
        <taxon>Streptophyta</taxon>
        <taxon>Embryophyta</taxon>
        <taxon>Tracheophyta</taxon>
        <taxon>Spermatophyta</taxon>
        <taxon>Magnoliopsida</taxon>
        <taxon>Liliopsida</taxon>
        <taxon>Zingiberales</taxon>
        <taxon>Zingiberaceae</taxon>
        <taxon>Zingiber</taxon>
    </lineage>
</organism>
<keyword evidence="2" id="KW-0812">Transmembrane</keyword>
<dbReference type="Proteomes" id="UP000734854">
    <property type="component" value="Unassembled WGS sequence"/>
</dbReference>
<evidence type="ECO:0000313" key="3">
    <source>
        <dbReference type="EMBL" id="KAG6513265.1"/>
    </source>
</evidence>
<feature type="transmembrane region" description="Helical" evidence="2">
    <location>
        <begin position="119"/>
        <end position="143"/>
    </location>
</feature>
<sequence length="271" mass="30408">MGGIQQLCLNRCRRSERKNVPWTSSVDGGEKRLNRWRIERRWHDRFPGDIDVSVGKRLRWRGEKQCSAMRKSRRGEERNRRSKGSTPPAGGEGGRLGQGYAGGRWVSAPSSFAHFAPRLGIFPMTTSSTASALILAIILLLVAPLSPGNYASTGEGEGDACGERELQAYDLLETSQILRHQARVLFFLLVLCFARQWRRPSFLLISGQRSLGTGEWQLVWVIDQCHCSEVRDDSNLVEVDVGGELLTKSSNLFDDGLLSHPQQRRKIAFLD</sequence>
<keyword evidence="2" id="KW-1133">Transmembrane helix</keyword>
<feature type="region of interest" description="Disordered" evidence="1">
    <location>
        <begin position="64"/>
        <end position="96"/>
    </location>
</feature>
<proteinExistence type="predicted"/>
<comment type="caution">
    <text evidence="3">The sequence shown here is derived from an EMBL/GenBank/DDBJ whole genome shotgun (WGS) entry which is preliminary data.</text>
</comment>
<evidence type="ECO:0000256" key="2">
    <source>
        <dbReference type="SAM" id="Phobius"/>
    </source>
</evidence>
<evidence type="ECO:0000313" key="4">
    <source>
        <dbReference type="Proteomes" id="UP000734854"/>
    </source>
</evidence>
<reference evidence="3 4" key="1">
    <citation type="submission" date="2020-08" db="EMBL/GenBank/DDBJ databases">
        <title>Plant Genome Project.</title>
        <authorList>
            <person name="Zhang R.-G."/>
        </authorList>
    </citation>
    <scope>NUCLEOTIDE SEQUENCE [LARGE SCALE GENOMIC DNA]</scope>
    <source>
        <tissue evidence="3">Rhizome</tissue>
    </source>
</reference>